<evidence type="ECO:0000256" key="1">
    <source>
        <dbReference type="ARBA" id="ARBA00009147"/>
    </source>
</evidence>
<evidence type="ECO:0000313" key="5">
    <source>
        <dbReference type="Proteomes" id="UP000694541"/>
    </source>
</evidence>
<reference evidence="4" key="1">
    <citation type="submission" date="2025-08" db="UniProtKB">
        <authorList>
            <consortium name="Ensembl"/>
        </authorList>
    </citation>
    <scope>IDENTIFICATION</scope>
</reference>
<dbReference type="GO" id="GO:0007268">
    <property type="term" value="P:chemical synaptic transmission"/>
    <property type="evidence" value="ECO:0007669"/>
    <property type="project" value="TreeGrafter"/>
</dbReference>
<dbReference type="SUPFAM" id="SSF118375">
    <property type="entry name" value="Synuclein"/>
    <property type="match status" value="1"/>
</dbReference>
<dbReference type="GO" id="GO:0048488">
    <property type="term" value="P:synaptic vesicle endocytosis"/>
    <property type="evidence" value="ECO:0007669"/>
    <property type="project" value="TreeGrafter"/>
</dbReference>
<dbReference type="GO" id="GO:0043679">
    <property type="term" value="C:axon terminus"/>
    <property type="evidence" value="ECO:0007669"/>
    <property type="project" value="TreeGrafter"/>
</dbReference>
<dbReference type="AlphaFoldDB" id="A0A8B9NR42"/>
<reference evidence="4" key="2">
    <citation type="submission" date="2025-09" db="UniProtKB">
        <authorList>
            <consortium name="Ensembl"/>
        </authorList>
    </citation>
    <scope>IDENTIFICATION</scope>
</reference>
<dbReference type="PRINTS" id="PR01211">
    <property type="entry name" value="SYNUCLEIN"/>
</dbReference>
<feature type="region of interest" description="Disordered" evidence="3">
    <location>
        <begin position="293"/>
        <end position="321"/>
    </location>
</feature>
<evidence type="ECO:0000313" key="4">
    <source>
        <dbReference type="Ensembl" id="ENSANIP00000026175.1"/>
    </source>
</evidence>
<evidence type="ECO:0000256" key="3">
    <source>
        <dbReference type="SAM" id="MobiDB-lite"/>
    </source>
</evidence>
<name>A0A8B9NR42_9AVES</name>
<organism evidence="4 5">
    <name type="scientific">Accipiter nisus</name>
    <name type="common">Eurasian sparrowhawk</name>
    <dbReference type="NCBI Taxonomy" id="211598"/>
    <lineage>
        <taxon>Eukaryota</taxon>
        <taxon>Metazoa</taxon>
        <taxon>Chordata</taxon>
        <taxon>Craniata</taxon>
        <taxon>Vertebrata</taxon>
        <taxon>Euteleostomi</taxon>
        <taxon>Archelosauria</taxon>
        <taxon>Archosauria</taxon>
        <taxon>Dinosauria</taxon>
        <taxon>Saurischia</taxon>
        <taxon>Theropoda</taxon>
        <taxon>Coelurosauria</taxon>
        <taxon>Aves</taxon>
        <taxon>Neognathae</taxon>
        <taxon>Neoaves</taxon>
        <taxon>Telluraves</taxon>
        <taxon>Accipitrimorphae</taxon>
        <taxon>Accipitriformes</taxon>
        <taxon>Accipitridae</taxon>
        <taxon>Accipitrinae</taxon>
        <taxon>Accipiter</taxon>
    </lineage>
</organism>
<dbReference type="GO" id="GO:0043025">
    <property type="term" value="C:neuronal cell body"/>
    <property type="evidence" value="ECO:0007669"/>
    <property type="project" value="TreeGrafter"/>
</dbReference>
<sequence>MGVQQLKEHPEAPSCRSCPAPAFPPVADTPLPSRGVSWHLQAVLLCLKGARQGPHGQRQHPAPGCSSCGASSAVLAPALDMHPSSRRGLCSAAQLAFTLPGCALAWRWAPGSLPCLACGSVPVLPQPGLLQGPEEPGSKTQGVVQGVTSVAEKAKEQASQLGEAAFSGAGNIAAATGLVKKEEFPADLKPEEVAQEAVEEPLVEPLLEPEGENYEEPPQVRGRGGRGVQGTMEGTGCQCSARWWPSLSRAKSGACLLPGAPSTQPCSLMGRLVWGWRGQGLRAPPGLSHCLFLSPPHRRNTRNTSQRHNGPPSLPLPPAAQRTASSPLLLLSQPRLVPTCRGGAGVPLPRSLTSSSSSSVPRDRVHVSVPCLAVRKTRRVQAPEPRRVPEPWALPAGAGVRACVCVSMKPGFIALYPSQRHKPWLHPGVSVSVQSMFTCSRAAVHFACTRVPVVLLWSSWNYFFLYISLYLWVDGSFAFVNPLAPKPAPQPAGW</sequence>
<dbReference type="GO" id="GO:1903136">
    <property type="term" value="F:cuprous ion binding"/>
    <property type="evidence" value="ECO:0007669"/>
    <property type="project" value="TreeGrafter"/>
</dbReference>
<dbReference type="PANTHER" id="PTHR13820">
    <property type="entry name" value="SYNUCLEIN"/>
    <property type="match status" value="1"/>
</dbReference>
<dbReference type="InterPro" id="IPR002461">
    <property type="entry name" value="Synuclein_beta"/>
</dbReference>
<feature type="region of interest" description="Disordered" evidence="3">
    <location>
        <begin position="210"/>
        <end position="229"/>
    </location>
</feature>
<dbReference type="InterPro" id="IPR001058">
    <property type="entry name" value="Synuclein"/>
</dbReference>
<dbReference type="Proteomes" id="UP000694541">
    <property type="component" value="Unplaced"/>
</dbReference>
<dbReference type="GO" id="GO:0050808">
    <property type="term" value="P:synapse organization"/>
    <property type="evidence" value="ECO:0007669"/>
    <property type="project" value="TreeGrafter"/>
</dbReference>
<comment type="similarity">
    <text evidence="1 2">Belongs to the synuclein family.</text>
</comment>
<dbReference type="GO" id="GO:0005737">
    <property type="term" value="C:cytoplasm"/>
    <property type="evidence" value="ECO:0007669"/>
    <property type="project" value="InterPro"/>
</dbReference>
<evidence type="ECO:0000256" key="2">
    <source>
        <dbReference type="RuleBase" id="RU361225"/>
    </source>
</evidence>
<dbReference type="Pfam" id="PF01387">
    <property type="entry name" value="Synuclein"/>
    <property type="match status" value="1"/>
</dbReference>
<dbReference type="Ensembl" id="ENSANIT00000027040.1">
    <property type="protein sequence ID" value="ENSANIP00000026175.1"/>
    <property type="gene ID" value="ENSANIG00000017584.1"/>
</dbReference>
<accession>A0A8B9NR42</accession>
<dbReference type="Gene3D" id="1.10.287.700">
    <property type="entry name" value="Helix hairpin bin"/>
    <property type="match status" value="1"/>
</dbReference>
<dbReference type="PANTHER" id="PTHR13820:SF4">
    <property type="entry name" value="BETA-SYNUCLEIN"/>
    <property type="match status" value="1"/>
</dbReference>
<keyword evidence="5" id="KW-1185">Reference proteome</keyword>
<dbReference type="PRINTS" id="PR01213">
    <property type="entry name" value="BSYNUCLEIN"/>
</dbReference>
<protein>
    <recommendedName>
        <fullName evidence="2">Beta-synuclein</fullName>
    </recommendedName>
</protein>
<proteinExistence type="inferred from homology"/>